<feature type="domain" description="Integrase core" evidence="2">
    <location>
        <begin position="159"/>
        <end position="338"/>
    </location>
</feature>
<sequence>MFCQSCGQQVLDEYLYCFQCGTKLDTAIPSVRLLLSAENVTEKEAIEAYFYSGFSNRVILLFLDKYHDMPMSMSTLKRRLCEYNLKRKKVDINLPAVEKLIRDEMDGPGGICGYRAVWHMLRTKYGLFVPRQEVESLIRTIDPAGVEERKRHRLKRRKYESPGPNYCWHVDGYDKLKPFGFPIHGAVDGYSRMVMWLKVDRTNNDPEITFFLDCVVEVGGCPSLLRTDCGTENVVIAGTQCFLRADCDDELAGEKSHRYGPSTGNQRIEAWWAHLRRSRLTWWINFFKDLVDRGIFLTGNVLHGECIWFCFAELIQHDLDFVKFHWNTHYIRRSRHETVPGKPEELYYLPENFGASNHLHPVSPEKLDEARLKCKATDFNNDFQEYSINHVLSLLNVSKPSNWKEALSLFSYLIRVAV</sequence>
<evidence type="ECO:0000313" key="4">
    <source>
        <dbReference type="Proteomes" id="UP001159405"/>
    </source>
</evidence>
<evidence type="ECO:0000259" key="2">
    <source>
        <dbReference type="Pfam" id="PF24764"/>
    </source>
</evidence>
<dbReference type="PANTHER" id="PTHR46791:SF13">
    <property type="entry name" value="CLR5 DOMAIN-CONTAINING PROTEIN"/>
    <property type="match status" value="1"/>
</dbReference>
<name>A0ABN8P1N0_9CNID</name>
<gene>
    <name evidence="3" type="ORF">PLOB_00034699</name>
</gene>
<dbReference type="InterPro" id="IPR058913">
    <property type="entry name" value="Integrase_dom_put"/>
</dbReference>
<feature type="domain" description="Zinc-ribbon" evidence="1">
    <location>
        <begin position="2"/>
        <end position="24"/>
    </location>
</feature>
<organism evidence="3 4">
    <name type="scientific">Porites lobata</name>
    <dbReference type="NCBI Taxonomy" id="104759"/>
    <lineage>
        <taxon>Eukaryota</taxon>
        <taxon>Metazoa</taxon>
        <taxon>Cnidaria</taxon>
        <taxon>Anthozoa</taxon>
        <taxon>Hexacorallia</taxon>
        <taxon>Scleractinia</taxon>
        <taxon>Fungiina</taxon>
        <taxon>Poritidae</taxon>
        <taxon>Porites</taxon>
    </lineage>
</organism>
<dbReference type="Proteomes" id="UP001159405">
    <property type="component" value="Unassembled WGS sequence"/>
</dbReference>
<dbReference type="Pfam" id="PF13240">
    <property type="entry name" value="Zn_Ribbon_1"/>
    <property type="match status" value="1"/>
</dbReference>
<dbReference type="InterPro" id="IPR026870">
    <property type="entry name" value="Zinc_ribbon_dom"/>
</dbReference>
<comment type="caution">
    <text evidence="3">The sequence shown here is derived from an EMBL/GenBank/DDBJ whole genome shotgun (WGS) entry which is preliminary data.</text>
</comment>
<protein>
    <recommendedName>
        <fullName evidence="5">Integrase catalytic domain-containing protein</fullName>
    </recommendedName>
</protein>
<dbReference type="EMBL" id="CALNXK010000048">
    <property type="protein sequence ID" value="CAH3130504.1"/>
    <property type="molecule type" value="Genomic_DNA"/>
</dbReference>
<proteinExistence type="predicted"/>
<keyword evidence="4" id="KW-1185">Reference proteome</keyword>
<evidence type="ECO:0000259" key="1">
    <source>
        <dbReference type="Pfam" id="PF13240"/>
    </source>
</evidence>
<evidence type="ECO:0000313" key="3">
    <source>
        <dbReference type="EMBL" id="CAH3130504.1"/>
    </source>
</evidence>
<evidence type="ECO:0008006" key="5">
    <source>
        <dbReference type="Google" id="ProtNLM"/>
    </source>
</evidence>
<accession>A0ABN8P1N0</accession>
<dbReference type="PANTHER" id="PTHR46791">
    <property type="entry name" value="EXPRESSED PROTEIN"/>
    <property type="match status" value="1"/>
</dbReference>
<reference evidence="3 4" key="1">
    <citation type="submission" date="2022-05" db="EMBL/GenBank/DDBJ databases">
        <authorList>
            <consortium name="Genoscope - CEA"/>
            <person name="William W."/>
        </authorList>
    </citation>
    <scope>NUCLEOTIDE SEQUENCE [LARGE SCALE GENOMIC DNA]</scope>
</reference>
<dbReference type="Pfam" id="PF24764">
    <property type="entry name" value="rva_4"/>
    <property type="match status" value="1"/>
</dbReference>